<dbReference type="PIRSF" id="PIRSF006593">
    <property type="entry name" value="UCP006593"/>
    <property type="match status" value="1"/>
</dbReference>
<reference evidence="2 3" key="1">
    <citation type="submission" date="2011-08" db="EMBL/GenBank/DDBJ databases">
        <title>Complete sequence of Thermoanaerobacter wiegelii Rt8.B1.</title>
        <authorList>
            <consortium name="US DOE Joint Genome Institute"/>
            <person name="Lucas S."/>
            <person name="Han J."/>
            <person name="Lapidus A."/>
            <person name="Cheng J.-F."/>
            <person name="Goodwin L."/>
            <person name="Pitluck S."/>
            <person name="Peters L."/>
            <person name="Mikhailova N."/>
            <person name="Zeytun A."/>
            <person name="Daligault H."/>
            <person name="Detter J.C."/>
            <person name="Han C."/>
            <person name="Tapia R."/>
            <person name="Land M."/>
            <person name="Hauser L."/>
            <person name="Kyrpides N."/>
            <person name="Ivanova N."/>
            <person name="Pagani I."/>
            <person name="Hemme C."/>
            <person name="Woyke T."/>
        </authorList>
    </citation>
    <scope>NUCLEOTIDE SEQUENCE [LARGE SCALE GENOMIC DNA]</scope>
    <source>
        <strain evidence="2 3">Rt8.B1</strain>
    </source>
</reference>
<protein>
    <recommendedName>
        <fullName evidence="1">Damage-control phosphatase ARMT1-like metal-binding domain-containing protein</fullName>
    </recommendedName>
</protein>
<organism evidence="2 3">
    <name type="scientific">Thermoanaerobacter wiegelii Rt8.B1</name>
    <dbReference type="NCBI Taxonomy" id="697303"/>
    <lineage>
        <taxon>Bacteria</taxon>
        <taxon>Bacillati</taxon>
        <taxon>Bacillota</taxon>
        <taxon>Clostridia</taxon>
        <taxon>Thermoanaerobacterales</taxon>
        <taxon>Thermoanaerobacteraceae</taxon>
        <taxon>Thermoanaerobacter</taxon>
    </lineage>
</organism>
<dbReference type="KEGG" id="twi:Thewi_2126"/>
<dbReference type="Proteomes" id="UP000008276">
    <property type="component" value="Chromosome"/>
</dbReference>
<dbReference type="InterPro" id="IPR014444">
    <property type="entry name" value="PH1575-like"/>
</dbReference>
<dbReference type="STRING" id="697303.Thewi_2126"/>
<evidence type="ECO:0000313" key="2">
    <source>
        <dbReference type="EMBL" id="AEM79478.1"/>
    </source>
</evidence>
<feature type="domain" description="Damage-control phosphatase ARMT1-like metal-binding" evidence="1">
    <location>
        <begin position="18"/>
        <end position="292"/>
    </location>
</feature>
<dbReference type="Gene3D" id="3.40.50.10880">
    <property type="entry name" value="Uncharacterised protein PF01937, DUF89, domain 3"/>
    <property type="match status" value="1"/>
</dbReference>
<accession>G2MTU3</accession>
<dbReference type="InterPro" id="IPR002791">
    <property type="entry name" value="ARMT1-like_metal-bd"/>
</dbReference>
<dbReference type="SUPFAM" id="SSF111321">
    <property type="entry name" value="AF1104-like"/>
    <property type="match status" value="1"/>
</dbReference>
<dbReference type="EMBL" id="CP002991">
    <property type="protein sequence ID" value="AEM79478.1"/>
    <property type="molecule type" value="Genomic_DNA"/>
</dbReference>
<gene>
    <name evidence="2" type="ORF">Thewi_2126</name>
</gene>
<sequence length="306" mass="35375">MKNLTLFIIWGEKMKLEAQCIPCVINHAYKVANKYFKNEDEKILYLKEVMKNVVEVPSSKSPPYITHITYNLLKKYLGISGDYDFYAKERKYFNKKLLSLTKKLEYIIESSQDRLLTSIKIAGAGNIIDFGIFDNVEENVMEKIIVPTLKKEFSMEVYNKFREDIKKAEYILYLGDNAGEVVLDMLLIKEIKNYNPDVKIIFGVRGGYILNDVTKEDAYMVGIDKFACIIDNGTAIPGTDLEEVSDKFMKWFKKADIIISKGQGNFETLNDIYGRNIYFIFLCKCDVIMKKIQLNSLDIAFLNIHL</sequence>
<dbReference type="InterPro" id="IPR036075">
    <property type="entry name" value="ARMT-1-like_metal-bd_sf"/>
</dbReference>
<name>G2MTU3_9THEO</name>
<proteinExistence type="predicted"/>
<dbReference type="AlphaFoldDB" id="G2MTU3"/>
<dbReference type="Pfam" id="PF01937">
    <property type="entry name" value="ARMT1-like_dom"/>
    <property type="match status" value="1"/>
</dbReference>
<evidence type="ECO:0000259" key="1">
    <source>
        <dbReference type="Pfam" id="PF01937"/>
    </source>
</evidence>
<dbReference type="HOGENOM" id="CLU_071520_0_0_9"/>
<keyword evidence="3" id="KW-1185">Reference proteome</keyword>
<dbReference type="eggNOG" id="COG1578">
    <property type="taxonomic scope" value="Bacteria"/>
</dbReference>
<dbReference type="Gene3D" id="1.10.285.20">
    <property type="entry name" value="Uncharacterised protein PF01937, DUF89, domain 2"/>
    <property type="match status" value="1"/>
</dbReference>
<evidence type="ECO:0000313" key="3">
    <source>
        <dbReference type="Proteomes" id="UP000008276"/>
    </source>
</evidence>